<accession>A0A0A9GYF9</accession>
<organism evidence="1">
    <name type="scientific">Arundo donax</name>
    <name type="common">Giant reed</name>
    <name type="synonym">Donax arundinaceus</name>
    <dbReference type="NCBI Taxonomy" id="35708"/>
    <lineage>
        <taxon>Eukaryota</taxon>
        <taxon>Viridiplantae</taxon>
        <taxon>Streptophyta</taxon>
        <taxon>Embryophyta</taxon>
        <taxon>Tracheophyta</taxon>
        <taxon>Spermatophyta</taxon>
        <taxon>Magnoliopsida</taxon>
        <taxon>Liliopsida</taxon>
        <taxon>Poales</taxon>
        <taxon>Poaceae</taxon>
        <taxon>PACMAD clade</taxon>
        <taxon>Arundinoideae</taxon>
        <taxon>Arundineae</taxon>
        <taxon>Arundo</taxon>
    </lineage>
</organism>
<dbReference type="AlphaFoldDB" id="A0A0A9GYF9"/>
<reference evidence="1" key="2">
    <citation type="journal article" date="2015" name="Data Brief">
        <title>Shoot transcriptome of the giant reed, Arundo donax.</title>
        <authorList>
            <person name="Barrero R.A."/>
            <person name="Guerrero F.D."/>
            <person name="Moolhuijzen P."/>
            <person name="Goolsby J.A."/>
            <person name="Tidwell J."/>
            <person name="Bellgard S.E."/>
            <person name="Bellgard M.I."/>
        </authorList>
    </citation>
    <scope>NUCLEOTIDE SEQUENCE</scope>
    <source>
        <tissue evidence="1">Shoot tissue taken approximately 20 cm above the soil surface</tissue>
    </source>
</reference>
<sequence>MPVYGCRGGGRGVQGPGPSYLVHLFSPSLLIPGSAPVWLPQLR</sequence>
<evidence type="ECO:0000313" key="1">
    <source>
        <dbReference type="EMBL" id="JAE30045.1"/>
    </source>
</evidence>
<name>A0A0A9GYF9_ARUDO</name>
<dbReference type="EMBL" id="GBRH01167851">
    <property type="protein sequence ID" value="JAE30045.1"/>
    <property type="molecule type" value="Transcribed_RNA"/>
</dbReference>
<proteinExistence type="predicted"/>
<reference evidence="1" key="1">
    <citation type="submission" date="2014-09" db="EMBL/GenBank/DDBJ databases">
        <authorList>
            <person name="Magalhaes I.L.F."/>
            <person name="Oliveira U."/>
            <person name="Santos F.R."/>
            <person name="Vidigal T.H.D.A."/>
            <person name="Brescovit A.D."/>
            <person name="Santos A.J."/>
        </authorList>
    </citation>
    <scope>NUCLEOTIDE SEQUENCE</scope>
    <source>
        <tissue evidence="1">Shoot tissue taken approximately 20 cm above the soil surface</tissue>
    </source>
</reference>
<protein>
    <submittedName>
        <fullName evidence="1">Uncharacterized protein</fullName>
    </submittedName>
</protein>